<reference evidence="3 4" key="1">
    <citation type="submission" date="2019-02" db="EMBL/GenBank/DDBJ databases">
        <title>Prokaryotic population dynamics and viral predation in marine succession experiment using metagenomics: the confinement effect.</title>
        <authorList>
            <person name="Haro-Moreno J.M."/>
            <person name="Rodriguez-Valera F."/>
            <person name="Lopez-Perez M."/>
        </authorList>
    </citation>
    <scope>NUCLEOTIDE SEQUENCE [LARGE SCALE GENOMIC DNA]</scope>
    <source>
        <strain evidence="3">MED-G159</strain>
    </source>
</reference>
<dbReference type="Proteomes" id="UP000315825">
    <property type="component" value="Unassembled WGS sequence"/>
</dbReference>
<feature type="domain" description="BPL/LPL catalytic" evidence="2">
    <location>
        <begin position="15"/>
        <end position="195"/>
    </location>
</feature>
<dbReference type="Gene3D" id="3.30.930.10">
    <property type="entry name" value="Bira Bifunctional Protein, Domain 2"/>
    <property type="match status" value="1"/>
</dbReference>
<keyword evidence="1 3" id="KW-0436">Ligase</keyword>
<dbReference type="SUPFAM" id="SSF55681">
    <property type="entry name" value="Class II aaRS and biotin synthetases"/>
    <property type="match status" value="1"/>
</dbReference>
<dbReference type="PANTHER" id="PTHR12835:SF5">
    <property type="entry name" value="BIOTIN--PROTEIN LIGASE"/>
    <property type="match status" value="1"/>
</dbReference>
<dbReference type="Pfam" id="PF03099">
    <property type="entry name" value="BPL_LplA_LipB"/>
    <property type="match status" value="1"/>
</dbReference>
<dbReference type="InterPro" id="IPR004143">
    <property type="entry name" value="BPL_LPL_catalytic"/>
</dbReference>
<protein>
    <submittedName>
        <fullName evidence="3">Biotin--[acetyl-CoA-carboxylase] ligase</fullName>
        <ecNumber evidence="3">6.3.4.15</ecNumber>
    </submittedName>
</protein>
<proteinExistence type="predicted"/>
<dbReference type="PROSITE" id="PS51733">
    <property type="entry name" value="BPL_LPL_CATALYTIC"/>
    <property type="match status" value="1"/>
</dbReference>
<accession>A0A520N001</accession>
<dbReference type="EC" id="6.3.4.15" evidence="3"/>
<evidence type="ECO:0000256" key="1">
    <source>
        <dbReference type="ARBA" id="ARBA00022598"/>
    </source>
</evidence>
<dbReference type="EMBL" id="SHBE01000002">
    <property type="protein sequence ID" value="RZO26789.1"/>
    <property type="molecule type" value="Genomic_DNA"/>
</dbReference>
<dbReference type="GO" id="GO:0004077">
    <property type="term" value="F:biotin--[biotin carboxyl-carrier protein] ligase activity"/>
    <property type="evidence" value="ECO:0007669"/>
    <property type="project" value="UniProtKB-EC"/>
</dbReference>
<evidence type="ECO:0000313" key="4">
    <source>
        <dbReference type="Proteomes" id="UP000315825"/>
    </source>
</evidence>
<dbReference type="NCBIfam" id="TIGR00121">
    <property type="entry name" value="birA_ligase"/>
    <property type="match status" value="1"/>
</dbReference>
<organism evidence="3 4">
    <name type="scientific">SAR86 cluster bacterium</name>
    <dbReference type="NCBI Taxonomy" id="2030880"/>
    <lineage>
        <taxon>Bacteria</taxon>
        <taxon>Pseudomonadati</taxon>
        <taxon>Pseudomonadota</taxon>
        <taxon>Gammaproteobacteria</taxon>
        <taxon>SAR86 cluster</taxon>
    </lineage>
</organism>
<name>A0A520N001_9GAMM</name>
<comment type="caution">
    <text evidence="3">The sequence shown here is derived from an EMBL/GenBank/DDBJ whole genome shotgun (WGS) entry which is preliminary data.</text>
</comment>
<evidence type="ECO:0000259" key="2">
    <source>
        <dbReference type="PROSITE" id="PS51733"/>
    </source>
</evidence>
<evidence type="ECO:0000313" key="3">
    <source>
        <dbReference type="EMBL" id="RZO26789.1"/>
    </source>
</evidence>
<gene>
    <name evidence="3" type="ORF">EVA92_01135</name>
</gene>
<dbReference type="AlphaFoldDB" id="A0A520N001"/>
<sequence>MFPIYTKIGMPKKFKTFKYEIVTSTNDICFEKCRLNKGTNFVISEEQSDGRGRNSKKWFSPKGNISFSFGFFSQNLIKGLSVQSGLIVAKTIQSVFKKDVGLKWPNDLIFRSKKVGGILTECENRDNKYLNVIGIGLNLKIESNESHWGSLEEEIESKKKQHFISHLQNNLLVLTENNIKNNWVAEWEGFCIHINQKIYLKNLEQEAVFLGIDSDGSLIGRKDGKVFRSEESSIFVEGLY</sequence>
<dbReference type="InterPro" id="IPR004408">
    <property type="entry name" value="Biotin_CoA_COase_ligase"/>
</dbReference>
<dbReference type="GO" id="GO:0005737">
    <property type="term" value="C:cytoplasm"/>
    <property type="evidence" value="ECO:0007669"/>
    <property type="project" value="TreeGrafter"/>
</dbReference>
<dbReference type="CDD" id="cd16442">
    <property type="entry name" value="BPL"/>
    <property type="match status" value="1"/>
</dbReference>
<dbReference type="PANTHER" id="PTHR12835">
    <property type="entry name" value="BIOTIN PROTEIN LIGASE"/>
    <property type="match status" value="1"/>
</dbReference>
<dbReference type="InterPro" id="IPR045864">
    <property type="entry name" value="aa-tRNA-synth_II/BPL/LPL"/>
</dbReference>